<evidence type="ECO:0000313" key="1">
    <source>
        <dbReference type="EMBL" id="CAI9172167.1"/>
    </source>
</evidence>
<accession>A0ABN8ZH90</accession>
<proteinExistence type="predicted"/>
<organism evidence="1 2">
    <name type="scientific">Rangifer tarandus platyrhynchus</name>
    <name type="common">Svalbard reindeer</name>
    <dbReference type="NCBI Taxonomy" id="3082113"/>
    <lineage>
        <taxon>Eukaryota</taxon>
        <taxon>Metazoa</taxon>
        <taxon>Chordata</taxon>
        <taxon>Craniata</taxon>
        <taxon>Vertebrata</taxon>
        <taxon>Euteleostomi</taxon>
        <taxon>Mammalia</taxon>
        <taxon>Eutheria</taxon>
        <taxon>Laurasiatheria</taxon>
        <taxon>Artiodactyla</taxon>
        <taxon>Ruminantia</taxon>
        <taxon>Pecora</taxon>
        <taxon>Cervidae</taxon>
        <taxon>Odocoileinae</taxon>
        <taxon>Rangifer</taxon>
    </lineage>
</organism>
<dbReference type="EMBL" id="OX459968">
    <property type="protein sequence ID" value="CAI9172167.1"/>
    <property type="molecule type" value="Genomic_DNA"/>
</dbReference>
<protein>
    <submittedName>
        <fullName evidence="1">Uncharacterized protein</fullName>
    </submittedName>
</protein>
<reference evidence="1" key="1">
    <citation type="submission" date="2023-04" db="EMBL/GenBank/DDBJ databases">
        <authorList>
            <consortium name="ELIXIR-Norway"/>
        </authorList>
    </citation>
    <scope>NUCLEOTIDE SEQUENCE [LARGE SCALE GENOMIC DNA]</scope>
</reference>
<keyword evidence="2" id="KW-1185">Reference proteome</keyword>
<sequence>MQEEKRNTLLEGEGILSITGRIVIVAENLASLCSTVVEKAEIVNDEIGYVAEEISKQSIKEATCFSFLSFFFFLLSKMQEERDKLRKELLSKKEAVLDDLRGYLPIYISKDVNTRRLIREVCSGEKAKGIAG</sequence>
<name>A0ABN8ZH90_RANTA</name>
<gene>
    <name evidence="1" type="ORF">MRATA1EN1_LOCUS21129</name>
</gene>
<evidence type="ECO:0000313" key="2">
    <source>
        <dbReference type="Proteomes" id="UP001176941"/>
    </source>
</evidence>
<dbReference type="Proteomes" id="UP001176941">
    <property type="component" value="Chromosome 32"/>
</dbReference>